<keyword evidence="5 7" id="KW-1133">Transmembrane helix</keyword>
<dbReference type="AlphaFoldDB" id="A0A5B8M4C5"/>
<organism evidence="10 11">
    <name type="scientific">Humibacter ginsenosidimutans</name>
    <dbReference type="NCBI Taxonomy" id="2599293"/>
    <lineage>
        <taxon>Bacteria</taxon>
        <taxon>Bacillati</taxon>
        <taxon>Actinomycetota</taxon>
        <taxon>Actinomycetes</taxon>
        <taxon>Micrococcales</taxon>
        <taxon>Microbacteriaceae</taxon>
        <taxon>Humibacter</taxon>
    </lineage>
</organism>
<feature type="transmembrane region" description="Helical" evidence="7">
    <location>
        <begin position="92"/>
        <end position="118"/>
    </location>
</feature>
<evidence type="ECO:0000259" key="9">
    <source>
        <dbReference type="PROSITE" id="PS50928"/>
    </source>
</evidence>
<dbReference type="InterPro" id="IPR035906">
    <property type="entry name" value="MetI-like_sf"/>
</dbReference>
<evidence type="ECO:0000256" key="8">
    <source>
        <dbReference type="SAM" id="MobiDB-lite"/>
    </source>
</evidence>
<dbReference type="PANTHER" id="PTHR43227:SF8">
    <property type="entry name" value="DIACETYLCHITOBIOSE UPTAKE SYSTEM PERMEASE PROTEIN DASB"/>
    <property type="match status" value="1"/>
</dbReference>
<dbReference type="CDD" id="cd06261">
    <property type="entry name" value="TM_PBP2"/>
    <property type="match status" value="1"/>
</dbReference>
<dbReference type="KEGG" id="huw:FPZ11_08720"/>
<keyword evidence="2 7" id="KW-0813">Transport</keyword>
<evidence type="ECO:0000256" key="5">
    <source>
        <dbReference type="ARBA" id="ARBA00022989"/>
    </source>
</evidence>
<keyword evidence="3" id="KW-1003">Cell membrane</keyword>
<dbReference type="InterPro" id="IPR000515">
    <property type="entry name" value="MetI-like"/>
</dbReference>
<comment type="similarity">
    <text evidence="7">Belongs to the binding-protein-dependent transport system permease family.</text>
</comment>
<keyword evidence="4 7" id="KW-0812">Transmembrane</keyword>
<comment type="subcellular location">
    <subcellularLocation>
        <location evidence="1 7">Cell membrane</location>
        <topology evidence="1 7">Multi-pass membrane protein</topology>
    </subcellularLocation>
</comment>
<evidence type="ECO:0000256" key="2">
    <source>
        <dbReference type="ARBA" id="ARBA00022448"/>
    </source>
</evidence>
<feature type="region of interest" description="Disordered" evidence="8">
    <location>
        <begin position="1"/>
        <end position="27"/>
    </location>
</feature>
<evidence type="ECO:0000256" key="4">
    <source>
        <dbReference type="ARBA" id="ARBA00022692"/>
    </source>
</evidence>
<dbReference type="Gene3D" id="1.10.3720.10">
    <property type="entry name" value="MetI-like"/>
    <property type="match status" value="1"/>
</dbReference>
<feature type="transmembrane region" description="Helical" evidence="7">
    <location>
        <begin position="130"/>
        <end position="151"/>
    </location>
</feature>
<feature type="transmembrane region" description="Helical" evidence="7">
    <location>
        <begin position="292"/>
        <end position="314"/>
    </location>
</feature>
<dbReference type="Proteomes" id="UP000320216">
    <property type="component" value="Chromosome"/>
</dbReference>
<dbReference type="RefSeq" id="WP_146320084.1">
    <property type="nucleotide sequence ID" value="NZ_CP042305.1"/>
</dbReference>
<feature type="transmembrane region" description="Helical" evidence="7">
    <location>
        <begin position="231"/>
        <end position="255"/>
    </location>
</feature>
<feature type="transmembrane region" description="Helical" evidence="7">
    <location>
        <begin position="34"/>
        <end position="59"/>
    </location>
</feature>
<dbReference type="GO" id="GO:0055085">
    <property type="term" value="P:transmembrane transport"/>
    <property type="evidence" value="ECO:0007669"/>
    <property type="project" value="InterPro"/>
</dbReference>
<gene>
    <name evidence="10" type="ORF">FPZ11_08720</name>
</gene>
<feature type="domain" description="ABC transmembrane type-1" evidence="9">
    <location>
        <begin position="96"/>
        <end position="313"/>
    </location>
</feature>
<evidence type="ECO:0000256" key="1">
    <source>
        <dbReference type="ARBA" id="ARBA00004651"/>
    </source>
</evidence>
<evidence type="ECO:0000256" key="7">
    <source>
        <dbReference type="RuleBase" id="RU363032"/>
    </source>
</evidence>
<evidence type="ECO:0000256" key="6">
    <source>
        <dbReference type="ARBA" id="ARBA00023136"/>
    </source>
</evidence>
<evidence type="ECO:0000313" key="10">
    <source>
        <dbReference type="EMBL" id="QDZ14829.1"/>
    </source>
</evidence>
<dbReference type="InterPro" id="IPR050809">
    <property type="entry name" value="UgpAE/MalFG_permease"/>
</dbReference>
<dbReference type="Pfam" id="PF00528">
    <property type="entry name" value="BPD_transp_1"/>
    <property type="match status" value="1"/>
</dbReference>
<reference evidence="10 11" key="1">
    <citation type="submission" date="2019-07" db="EMBL/GenBank/DDBJ databases">
        <title>Full genome sequence of Humibacter sp. WJ7-1.</title>
        <authorList>
            <person name="Im W.-T."/>
        </authorList>
    </citation>
    <scope>NUCLEOTIDE SEQUENCE [LARGE SCALE GENOMIC DNA]</scope>
    <source>
        <strain evidence="10 11">WJ7-1</strain>
    </source>
</reference>
<proteinExistence type="inferred from homology"/>
<dbReference type="SUPFAM" id="SSF160964">
    <property type="entry name" value="MalF N-terminal region-like"/>
    <property type="match status" value="1"/>
</dbReference>
<keyword evidence="11" id="KW-1185">Reference proteome</keyword>
<dbReference type="PANTHER" id="PTHR43227">
    <property type="entry name" value="BLL4140 PROTEIN"/>
    <property type="match status" value="1"/>
</dbReference>
<sequence>MSSPSATLVAGEAAVAADSPRQPRSPRRNSARFFPLWLLTPAGIVMIALVIVPIAFLLFTSFTDYDQRSLFTGEFSIVGFQQYVTIFTDPDFWWAIIRTILFTAAMVLGTIAIGMGISQLLTRLGTTMKYILTIVLVFAWAMPTVASSQIWNWLFQPGYGVVNWMLTQLHIFGDMTNAAWANNAFLAYTCIWLLIVWGGVPFIALTMYAAQSQVDPAYIEAARLDGASEARIYWTIVLRFLKPTLLLVTILSVIWDFNVFNQIWLVSQGGPNNATSTIGIWAYKTAFVSTHVGTGAAITVVATIMLLALTGLYIRNLLKSGEEL</sequence>
<evidence type="ECO:0000256" key="3">
    <source>
        <dbReference type="ARBA" id="ARBA00022475"/>
    </source>
</evidence>
<dbReference type="SUPFAM" id="SSF161098">
    <property type="entry name" value="MetI-like"/>
    <property type="match status" value="1"/>
</dbReference>
<evidence type="ECO:0000313" key="11">
    <source>
        <dbReference type="Proteomes" id="UP000320216"/>
    </source>
</evidence>
<feature type="compositionally biased region" description="Low complexity" evidence="8">
    <location>
        <begin position="1"/>
        <end position="22"/>
    </location>
</feature>
<feature type="transmembrane region" description="Helical" evidence="7">
    <location>
        <begin position="185"/>
        <end position="210"/>
    </location>
</feature>
<dbReference type="PROSITE" id="PS50928">
    <property type="entry name" value="ABC_TM1"/>
    <property type="match status" value="1"/>
</dbReference>
<dbReference type="GO" id="GO:0005886">
    <property type="term" value="C:plasma membrane"/>
    <property type="evidence" value="ECO:0007669"/>
    <property type="project" value="UniProtKB-SubCell"/>
</dbReference>
<protein>
    <submittedName>
        <fullName evidence="10">Sugar ABC transporter permease</fullName>
    </submittedName>
</protein>
<name>A0A5B8M4C5_9MICO</name>
<dbReference type="EMBL" id="CP042305">
    <property type="protein sequence ID" value="QDZ14829.1"/>
    <property type="molecule type" value="Genomic_DNA"/>
</dbReference>
<accession>A0A5B8M4C5</accession>
<keyword evidence="6 7" id="KW-0472">Membrane</keyword>
<dbReference type="OrthoDB" id="9804439at2"/>